<organism evidence="1 2">
    <name type="scientific">Fulvivirga marina</name>
    <dbReference type="NCBI Taxonomy" id="2494733"/>
    <lineage>
        <taxon>Bacteria</taxon>
        <taxon>Pseudomonadati</taxon>
        <taxon>Bacteroidota</taxon>
        <taxon>Cytophagia</taxon>
        <taxon>Cytophagales</taxon>
        <taxon>Fulvivirgaceae</taxon>
        <taxon>Fulvivirga</taxon>
    </lineage>
</organism>
<evidence type="ECO:0000313" key="2">
    <source>
        <dbReference type="Proteomes" id="UP000614216"/>
    </source>
</evidence>
<protein>
    <submittedName>
        <fullName evidence="1">Uncharacterized protein</fullName>
    </submittedName>
</protein>
<sequence>MGQSSADYFEEEEPIDPEQKLKVDSMAMEKIRDLSKYIAIIGSKNTPFSEANRVVSRALELFAEGSVIGVSSLDKEEVKQYEIKKYFERLMALSYDQVKIQWFDIQYISDLEMTPDGKYVGVVTIYQKFEGLQGDALIYKDVTKKDITIYVERKIMQVEGTHVNFWDVLLGDIVVSETVL</sequence>
<comment type="caution">
    <text evidence="1">The sequence shown here is derived from an EMBL/GenBank/DDBJ whole genome shotgun (WGS) entry which is preliminary data.</text>
</comment>
<keyword evidence="2" id="KW-1185">Reference proteome</keyword>
<gene>
    <name evidence="1" type="ORF">JMN32_02580</name>
</gene>
<evidence type="ECO:0000313" key="1">
    <source>
        <dbReference type="EMBL" id="MBL6445176.1"/>
    </source>
</evidence>
<accession>A0A937FVR8</accession>
<proteinExistence type="predicted"/>
<name>A0A937FVR8_9BACT</name>
<reference evidence="1" key="1">
    <citation type="submission" date="2021-01" db="EMBL/GenBank/DDBJ databases">
        <title>Fulvivirga kasyanovii gen. nov., sp nov., a novel member of the phylum Bacteroidetes isolated from seawater in a mussel farm.</title>
        <authorList>
            <person name="Zhao L.-H."/>
            <person name="Wang Z.-J."/>
        </authorList>
    </citation>
    <scope>NUCLEOTIDE SEQUENCE</scope>
    <source>
        <strain evidence="1">29W222</strain>
    </source>
</reference>
<dbReference type="AlphaFoldDB" id="A0A937FVR8"/>
<dbReference type="EMBL" id="JAEUGD010000004">
    <property type="protein sequence ID" value="MBL6445176.1"/>
    <property type="molecule type" value="Genomic_DNA"/>
</dbReference>
<dbReference type="Proteomes" id="UP000614216">
    <property type="component" value="Unassembled WGS sequence"/>
</dbReference>